<name>A0A948WN02_9FIRM</name>
<gene>
    <name evidence="1" type="ORF">H9882_01105</name>
</gene>
<comment type="caution">
    <text evidence="1">The sequence shown here is derived from an EMBL/GenBank/DDBJ whole genome shotgun (WGS) entry which is preliminary data.</text>
</comment>
<sequence>MTVILKWMGLLLLVFTGFAAGMEYSKRVYSRLLFWNQLSQLLAYLEQEIFYRATPISQLFRDCQSSGLYTQLITAHGKGFGDVLLPEWLGREHSSGFQSFFQFLGANTSEQFCQEVEYLMMVCKKEQEQAERRHQATCRLYPKLGLCLGGLVAILLF</sequence>
<organism evidence="1 2">
    <name type="scientific">Candidatus Allofournierella pullistercoris</name>
    <dbReference type="NCBI Taxonomy" id="2838597"/>
    <lineage>
        <taxon>Bacteria</taxon>
        <taxon>Bacillati</taxon>
        <taxon>Bacillota</taxon>
        <taxon>Clostridia</taxon>
        <taxon>Eubacteriales</taxon>
        <taxon>Oscillospiraceae</taxon>
        <taxon>Allofournierella</taxon>
    </lineage>
</organism>
<dbReference type="Pfam" id="PF09548">
    <property type="entry name" value="Spore_III_AB"/>
    <property type="match status" value="1"/>
</dbReference>
<dbReference type="InterPro" id="IPR014198">
    <property type="entry name" value="Spore_III_AB"/>
</dbReference>
<protein>
    <submittedName>
        <fullName evidence="1">Stage III sporulation protein AB</fullName>
    </submittedName>
</protein>
<evidence type="ECO:0000313" key="1">
    <source>
        <dbReference type="EMBL" id="MBU3805492.1"/>
    </source>
</evidence>
<dbReference type="EMBL" id="JAHLFP010000007">
    <property type="protein sequence ID" value="MBU3805492.1"/>
    <property type="molecule type" value="Genomic_DNA"/>
</dbReference>
<evidence type="ECO:0000313" key="2">
    <source>
        <dbReference type="Proteomes" id="UP000713596"/>
    </source>
</evidence>
<reference evidence="1" key="1">
    <citation type="journal article" date="2021" name="PeerJ">
        <title>Extensive microbial diversity within the chicken gut microbiome revealed by metagenomics and culture.</title>
        <authorList>
            <person name="Gilroy R."/>
            <person name="Ravi A."/>
            <person name="Getino M."/>
            <person name="Pursley I."/>
            <person name="Horton D.L."/>
            <person name="Alikhan N.F."/>
            <person name="Baker D."/>
            <person name="Gharbi K."/>
            <person name="Hall N."/>
            <person name="Watson M."/>
            <person name="Adriaenssens E.M."/>
            <person name="Foster-Nyarko E."/>
            <person name="Jarju S."/>
            <person name="Secka A."/>
            <person name="Antonio M."/>
            <person name="Oren A."/>
            <person name="Chaudhuri R.R."/>
            <person name="La Ragione R."/>
            <person name="Hildebrand F."/>
            <person name="Pallen M.J."/>
        </authorList>
    </citation>
    <scope>NUCLEOTIDE SEQUENCE</scope>
    <source>
        <strain evidence="1">B5_2728</strain>
    </source>
</reference>
<accession>A0A948WN02</accession>
<dbReference type="AlphaFoldDB" id="A0A948WN02"/>
<reference evidence="1" key="2">
    <citation type="submission" date="2021-04" db="EMBL/GenBank/DDBJ databases">
        <authorList>
            <person name="Gilroy R."/>
        </authorList>
    </citation>
    <scope>NUCLEOTIDE SEQUENCE</scope>
    <source>
        <strain evidence="1">B5_2728</strain>
    </source>
</reference>
<dbReference type="Proteomes" id="UP000713596">
    <property type="component" value="Unassembled WGS sequence"/>
</dbReference>
<proteinExistence type="predicted"/>